<proteinExistence type="inferred from homology"/>
<evidence type="ECO:0000256" key="3">
    <source>
        <dbReference type="ARBA" id="ARBA00013247"/>
    </source>
</evidence>
<protein>
    <recommendedName>
        <fullName evidence="3">ribose-phosphate diphosphokinase</fullName>
        <ecNumber evidence="3">2.7.6.1</ecNumber>
    </recommendedName>
</protein>
<dbReference type="SMART" id="SM01400">
    <property type="entry name" value="Pribosyltran_N"/>
    <property type="match status" value="1"/>
</dbReference>
<dbReference type="PROSITE" id="PS00114">
    <property type="entry name" value="PRPP_SYNTHASE"/>
    <property type="match status" value="1"/>
</dbReference>
<accession>A0AAD5TYQ9</accession>
<evidence type="ECO:0000256" key="10">
    <source>
        <dbReference type="ARBA" id="ARBA00022842"/>
    </source>
</evidence>
<dbReference type="FunFam" id="3.40.50.2020:FF:000011">
    <property type="entry name" value="Putative ribose-phosphate pyrophosphokinase 1"/>
    <property type="match status" value="1"/>
</dbReference>
<keyword evidence="8" id="KW-0418">Kinase</keyword>
<dbReference type="AlphaFoldDB" id="A0AAD5TYQ9"/>
<dbReference type="Pfam" id="PF13793">
    <property type="entry name" value="Pribosyltran_N"/>
    <property type="match status" value="1"/>
</dbReference>
<keyword evidence="7" id="KW-0547">Nucleotide-binding</keyword>
<dbReference type="Pfam" id="PF14572">
    <property type="entry name" value="Pribosyl_synth"/>
    <property type="match status" value="1"/>
</dbReference>
<dbReference type="GO" id="GO:0000287">
    <property type="term" value="F:magnesium ion binding"/>
    <property type="evidence" value="ECO:0007669"/>
    <property type="project" value="InterPro"/>
</dbReference>
<comment type="similarity">
    <text evidence="2">Belongs to the ribose-phosphate pyrophosphokinase family.</text>
</comment>
<dbReference type="SUPFAM" id="SSF53271">
    <property type="entry name" value="PRTase-like"/>
    <property type="match status" value="1"/>
</dbReference>
<comment type="caution">
    <text evidence="13">The sequence shown here is derived from an EMBL/GenBank/DDBJ whole genome shotgun (WGS) entry which is preliminary data.</text>
</comment>
<dbReference type="GO" id="GO:0006164">
    <property type="term" value="P:purine nucleotide biosynthetic process"/>
    <property type="evidence" value="ECO:0007669"/>
    <property type="project" value="TreeGrafter"/>
</dbReference>
<dbReference type="GO" id="GO:0006015">
    <property type="term" value="P:5-phosphoribose 1-diphosphate biosynthetic process"/>
    <property type="evidence" value="ECO:0007669"/>
    <property type="project" value="TreeGrafter"/>
</dbReference>
<comment type="catalytic activity">
    <reaction evidence="11">
        <text>D-ribose 5-phosphate + ATP = 5-phospho-alpha-D-ribose 1-diphosphate + AMP + H(+)</text>
        <dbReference type="Rhea" id="RHEA:15609"/>
        <dbReference type="ChEBI" id="CHEBI:15378"/>
        <dbReference type="ChEBI" id="CHEBI:30616"/>
        <dbReference type="ChEBI" id="CHEBI:58017"/>
        <dbReference type="ChEBI" id="CHEBI:78346"/>
        <dbReference type="ChEBI" id="CHEBI:456215"/>
        <dbReference type="EC" id="2.7.6.1"/>
    </reaction>
</comment>
<dbReference type="EMBL" id="JADGJW010000487">
    <property type="protein sequence ID" value="KAJ3216267.1"/>
    <property type="molecule type" value="Genomic_DNA"/>
</dbReference>
<dbReference type="InterPro" id="IPR029057">
    <property type="entry name" value="PRTase-like"/>
</dbReference>
<keyword evidence="9" id="KW-0067">ATP-binding</keyword>
<dbReference type="NCBIfam" id="NF002320">
    <property type="entry name" value="PRK01259.1"/>
    <property type="match status" value="1"/>
</dbReference>
<dbReference type="InterPro" id="IPR000842">
    <property type="entry name" value="PRib_PP_synth_CS"/>
</dbReference>
<evidence type="ECO:0000256" key="2">
    <source>
        <dbReference type="ARBA" id="ARBA00006478"/>
    </source>
</evidence>
<sequence length="446" mass="49296">MKGKQLYNVSLMHHSSCPINFIITDCPSDESITSYLSILRQNNSKFLIRLCDPSHYSSKALIENGIKVIDNLAFKDGSVPSDEIVESYRLLTDSIAKEEVITTIPLIDYGVKPLDAIEFIRRERRGAFNKFQVNPPFLYHLYILFECRRLGLELSKCAVLKYSNQETSVTIGESVRDEDVFIIQSGCGEINDNLMELLIIINACKTASARRITAVMPCFPYARQDKKDKSRAPITAKLVANMLTVAGANHVITMDLHASQIQGFFNIPVDNLYAEPSMLKYIQEKVENPKNVVIVSPDAGGAKRATAIADKLDVEFALIHKERKKANEVSRMVLVGDVKGRICILVDDMADTCGTLGKAADILLDNGAECVYAIVTHGVLSGKAMEVIKNSGLKKVAVTNTIPHLEKKAVCGDKLDTIDVSATFAEAIRRTHNGESISYLFSYVPS</sequence>
<evidence type="ECO:0000259" key="12">
    <source>
        <dbReference type="Pfam" id="PF13793"/>
    </source>
</evidence>
<dbReference type="GO" id="GO:0004749">
    <property type="term" value="F:ribose phosphate diphosphokinase activity"/>
    <property type="evidence" value="ECO:0007669"/>
    <property type="project" value="UniProtKB-EC"/>
</dbReference>
<dbReference type="InterPro" id="IPR029021">
    <property type="entry name" value="Prot-tyrosine_phosphatase-like"/>
</dbReference>
<keyword evidence="10" id="KW-0460">Magnesium</keyword>
<evidence type="ECO:0000313" key="14">
    <source>
        <dbReference type="Proteomes" id="UP001211065"/>
    </source>
</evidence>
<dbReference type="InterPro" id="IPR005946">
    <property type="entry name" value="Rib-P_diPkinase"/>
</dbReference>
<gene>
    <name evidence="13" type="ORF">HK099_005936</name>
</gene>
<dbReference type="EC" id="2.7.6.1" evidence="3"/>
<evidence type="ECO:0000313" key="13">
    <source>
        <dbReference type="EMBL" id="KAJ3216267.1"/>
    </source>
</evidence>
<evidence type="ECO:0000256" key="4">
    <source>
        <dbReference type="ARBA" id="ARBA00022679"/>
    </source>
</evidence>
<comment type="pathway">
    <text evidence="1">Metabolic intermediate biosynthesis; 5-phospho-alpha-D-ribose 1-diphosphate biosynthesis; 5-phospho-alpha-D-ribose 1-diphosphate from D-ribose 5-phosphate (route I): step 1/1.</text>
</comment>
<evidence type="ECO:0000256" key="8">
    <source>
        <dbReference type="ARBA" id="ARBA00022777"/>
    </source>
</evidence>
<keyword evidence="5" id="KW-0479">Metal-binding</keyword>
<dbReference type="InterPro" id="IPR029099">
    <property type="entry name" value="Pribosyltran_N"/>
</dbReference>
<organism evidence="13 14">
    <name type="scientific">Clydaea vesicula</name>
    <dbReference type="NCBI Taxonomy" id="447962"/>
    <lineage>
        <taxon>Eukaryota</taxon>
        <taxon>Fungi</taxon>
        <taxon>Fungi incertae sedis</taxon>
        <taxon>Chytridiomycota</taxon>
        <taxon>Chytridiomycota incertae sedis</taxon>
        <taxon>Chytridiomycetes</taxon>
        <taxon>Lobulomycetales</taxon>
        <taxon>Lobulomycetaceae</taxon>
        <taxon>Clydaea</taxon>
    </lineage>
</organism>
<evidence type="ECO:0000256" key="11">
    <source>
        <dbReference type="ARBA" id="ARBA00049535"/>
    </source>
</evidence>
<dbReference type="GO" id="GO:0005524">
    <property type="term" value="F:ATP binding"/>
    <property type="evidence" value="ECO:0007669"/>
    <property type="project" value="UniProtKB-KW"/>
</dbReference>
<dbReference type="GO" id="GO:0005737">
    <property type="term" value="C:cytoplasm"/>
    <property type="evidence" value="ECO:0007669"/>
    <property type="project" value="TreeGrafter"/>
</dbReference>
<feature type="domain" description="Ribose-phosphate pyrophosphokinase N-terminal" evidence="12">
    <location>
        <begin position="147"/>
        <end position="247"/>
    </location>
</feature>
<evidence type="ECO:0000256" key="6">
    <source>
        <dbReference type="ARBA" id="ARBA00022727"/>
    </source>
</evidence>
<dbReference type="GO" id="GO:0002189">
    <property type="term" value="C:ribose phosphate diphosphokinase complex"/>
    <property type="evidence" value="ECO:0007669"/>
    <property type="project" value="TreeGrafter"/>
</dbReference>
<evidence type="ECO:0000256" key="9">
    <source>
        <dbReference type="ARBA" id="ARBA00022840"/>
    </source>
</evidence>
<evidence type="ECO:0000256" key="5">
    <source>
        <dbReference type="ARBA" id="ARBA00022723"/>
    </source>
</evidence>
<keyword evidence="14" id="KW-1185">Reference proteome</keyword>
<dbReference type="GO" id="GO:0009156">
    <property type="term" value="P:ribonucleoside monophosphate biosynthetic process"/>
    <property type="evidence" value="ECO:0007669"/>
    <property type="project" value="InterPro"/>
</dbReference>
<reference evidence="13" key="1">
    <citation type="submission" date="2020-05" db="EMBL/GenBank/DDBJ databases">
        <title>Phylogenomic resolution of chytrid fungi.</title>
        <authorList>
            <person name="Stajich J.E."/>
            <person name="Amses K."/>
            <person name="Simmons R."/>
            <person name="Seto K."/>
            <person name="Myers J."/>
            <person name="Bonds A."/>
            <person name="Quandt C.A."/>
            <person name="Barry K."/>
            <person name="Liu P."/>
            <person name="Grigoriev I."/>
            <person name="Longcore J.E."/>
            <person name="James T.Y."/>
        </authorList>
    </citation>
    <scope>NUCLEOTIDE SEQUENCE</scope>
    <source>
        <strain evidence="13">JEL0476</strain>
    </source>
</reference>
<dbReference type="Proteomes" id="UP001211065">
    <property type="component" value="Unassembled WGS sequence"/>
</dbReference>
<dbReference type="Gene3D" id="3.40.50.2020">
    <property type="match status" value="2"/>
</dbReference>
<dbReference type="InterPro" id="IPR000836">
    <property type="entry name" value="PRTase_dom"/>
</dbReference>
<dbReference type="Gene3D" id="3.90.190.10">
    <property type="entry name" value="Protein tyrosine phosphatase superfamily"/>
    <property type="match status" value="1"/>
</dbReference>
<keyword evidence="6" id="KW-0545">Nucleotide biosynthesis</keyword>
<dbReference type="GO" id="GO:0016301">
    <property type="term" value="F:kinase activity"/>
    <property type="evidence" value="ECO:0007669"/>
    <property type="project" value="UniProtKB-KW"/>
</dbReference>
<dbReference type="PANTHER" id="PTHR10210:SF32">
    <property type="entry name" value="RIBOSE-PHOSPHATE PYROPHOSPHOKINASE 2"/>
    <property type="match status" value="1"/>
</dbReference>
<evidence type="ECO:0000256" key="7">
    <source>
        <dbReference type="ARBA" id="ARBA00022741"/>
    </source>
</evidence>
<keyword evidence="4" id="KW-0808">Transferase</keyword>
<dbReference type="SUPFAM" id="SSF52799">
    <property type="entry name" value="(Phosphotyrosine protein) phosphatases II"/>
    <property type="match status" value="1"/>
</dbReference>
<dbReference type="PANTHER" id="PTHR10210">
    <property type="entry name" value="RIBOSE-PHOSPHATE DIPHOSPHOKINASE FAMILY MEMBER"/>
    <property type="match status" value="1"/>
</dbReference>
<dbReference type="CDD" id="cd06223">
    <property type="entry name" value="PRTases_typeI"/>
    <property type="match status" value="1"/>
</dbReference>
<dbReference type="NCBIfam" id="TIGR01251">
    <property type="entry name" value="ribP_PPkin"/>
    <property type="match status" value="1"/>
</dbReference>
<evidence type="ECO:0000256" key="1">
    <source>
        <dbReference type="ARBA" id="ARBA00004996"/>
    </source>
</evidence>
<name>A0AAD5TYQ9_9FUNG</name>